<protein>
    <submittedName>
        <fullName evidence="3">Uncharacterized protein</fullName>
    </submittedName>
</protein>
<keyword evidence="2" id="KW-1133">Transmembrane helix</keyword>
<dbReference type="GO" id="GO:0045087">
    <property type="term" value="P:innate immune response"/>
    <property type="evidence" value="ECO:0007669"/>
    <property type="project" value="TreeGrafter"/>
</dbReference>
<dbReference type="GO" id="GO:0045121">
    <property type="term" value="C:membrane raft"/>
    <property type="evidence" value="ECO:0007669"/>
    <property type="project" value="TreeGrafter"/>
</dbReference>
<proteinExistence type="predicted"/>
<evidence type="ECO:0000256" key="2">
    <source>
        <dbReference type="SAM" id="Phobius"/>
    </source>
</evidence>
<dbReference type="AlphaFoldDB" id="G0N1D0"/>
<name>G0N1D0_CAEBE</name>
<dbReference type="EMBL" id="GL379827">
    <property type="protein sequence ID" value="EGT50111.1"/>
    <property type="molecule type" value="Genomic_DNA"/>
</dbReference>
<keyword evidence="2" id="KW-0472">Membrane</keyword>
<dbReference type="PANTHER" id="PTHR21447">
    <property type="entry name" value="RING-TYPE DOMAIN-CONTAINING PROTEIN-RELATED"/>
    <property type="match status" value="1"/>
</dbReference>
<keyword evidence="4" id="KW-1185">Reference proteome</keyword>
<organism evidence="4">
    <name type="scientific">Caenorhabditis brenneri</name>
    <name type="common">Nematode worm</name>
    <dbReference type="NCBI Taxonomy" id="135651"/>
    <lineage>
        <taxon>Eukaryota</taxon>
        <taxon>Metazoa</taxon>
        <taxon>Ecdysozoa</taxon>
        <taxon>Nematoda</taxon>
        <taxon>Chromadorea</taxon>
        <taxon>Rhabditida</taxon>
        <taxon>Rhabditina</taxon>
        <taxon>Rhabditomorpha</taxon>
        <taxon>Rhabditoidea</taxon>
        <taxon>Rhabditidae</taxon>
        <taxon>Peloderinae</taxon>
        <taxon>Caenorhabditis</taxon>
    </lineage>
</organism>
<reference evidence="4" key="1">
    <citation type="submission" date="2011-07" db="EMBL/GenBank/DDBJ databases">
        <authorList>
            <consortium name="Caenorhabditis brenneri Sequencing and Analysis Consortium"/>
            <person name="Wilson R.K."/>
        </authorList>
    </citation>
    <scope>NUCLEOTIDE SEQUENCE [LARGE SCALE GENOMIC DNA]</scope>
    <source>
        <strain evidence="4">PB2801</strain>
    </source>
</reference>
<feature type="compositionally biased region" description="Basic and acidic residues" evidence="1">
    <location>
        <begin position="1"/>
        <end position="12"/>
    </location>
</feature>
<dbReference type="eggNOG" id="ENOG502THJE">
    <property type="taxonomic scope" value="Eukaryota"/>
</dbReference>
<dbReference type="PANTHER" id="PTHR21447:SF4">
    <property type="entry name" value="CUB-LIKE DOMAIN-CONTAINING PROTEIN"/>
    <property type="match status" value="1"/>
</dbReference>
<dbReference type="Proteomes" id="UP000008068">
    <property type="component" value="Unassembled WGS sequence"/>
</dbReference>
<gene>
    <name evidence="3" type="ORF">CAEBREN_23961</name>
</gene>
<evidence type="ECO:0000256" key="1">
    <source>
        <dbReference type="SAM" id="MobiDB-lite"/>
    </source>
</evidence>
<evidence type="ECO:0000313" key="4">
    <source>
        <dbReference type="Proteomes" id="UP000008068"/>
    </source>
</evidence>
<evidence type="ECO:0000313" key="3">
    <source>
        <dbReference type="EMBL" id="EGT50111.1"/>
    </source>
</evidence>
<dbReference type="HOGENOM" id="CLU_624432_0_0_1"/>
<sequence>MEKETGSKKESAAVENNDVESKVMGATPQPIKELNEELVKVVRKTCKEPEGQLRGSIKAIHFLLNLSSTMFFIPSGLDIFSTFVLTLLKDNNPFNADRTLVSIAIDIGDSATSMGTQFKTIGEVSASDIHRRIEEAEILLRINRCETTPCFHESTTIILCVIVEIEDNVLINTKREKIISAPANTTHGLSANVMIRNGLRGVNDYIKVVDMKGSSYVMNNRTELNETYIVIPGAEMTIQVVTRSVYMQSMFEITVEYLSAQIGPTFPMKTDGEMNYIDVSSLRNGKSLYNSVTFVGTEPIHVTNAVPSQRPHDCWDCFVIDGTIENQTQIHRVIDFDWQPFTTKSNAITIVSSSDHFLGYVFNPKSEADKVKIILFKIESCYLQLFIIISLAVDGSVEENGASMGSFRGRPGAVQVVNFETNGIVMDRFDTDGVSFQFF</sequence>
<dbReference type="InParanoid" id="G0N1D0"/>
<accession>G0N1D0</accession>
<keyword evidence="2" id="KW-0812">Transmembrane</keyword>
<feature type="transmembrane region" description="Helical" evidence="2">
    <location>
        <begin position="62"/>
        <end position="88"/>
    </location>
</feature>
<feature type="region of interest" description="Disordered" evidence="1">
    <location>
        <begin position="1"/>
        <end position="21"/>
    </location>
</feature>